<protein>
    <submittedName>
        <fullName evidence="1">Glyoxalase/bleomycin resistance/extradiol dioxygenase family protein</fullName>
    </submittedName>
</protein>
<dbReference type="OrthoDB" id="9800438at2"/>
<dbReference type="SUPFAM" id="SSF54593">
    <property type="entry name" value="Glyoxalase/Bleomycin resistance protein/Dihydroxybiphenyl dioxygenase"/>
    <property type="match status" value="1"/>
</dbReference>
<dbReference type="InterPro" id="IPR029068">
    <property type="entry name" value="Glyas_Bleomycin-R_OHBP_Dase"/>
</dbReference>
<sequence>MGTARAERPWTHMTFRVTDIQRAKALYSEALAPLGCSVSFDGRYGMNILGVAYSDSTESDGTAADMRIIDGPSPYGGPPATTGCHLAWKAQTHTPVDAFHAAALSAAGKDNSAPSLRPDDHPHCYGAFVIDMEGNNMGAVCHRPEQAAHRNSVSSDGRIYIRIA</sequence>
<dbReference type="AlphaFoldDB" id="A0A2S0N5D6"/>
<dbReference type="GO" id="GO:0051213">
    <property type="term" value="F:dioxygenase activity"/>
    <property type="evidence" value="ECO:0007669"/>
    <property type="project" value="UniProtKB-KW"/>
</dbReference>
<dbReference type="PANTHER" id="PTHR35006">
    <property type="entry name" value="GLYOXALASE FAMILY PROTEIN (AFU_ORTHOLOGUE AFUA_5G14830)"/>
    <property type="match status" value="1"/>
</dbReference>
<dbReference type="Proteomes" id="UP000239326">
    <property type="component" value="Chromosome"/>
</dbReference>
<dbReference type="EMBL" id="CP027669">
    <property type="protein sequence ID" value="AVO43360.1"/>
    <property type="molecule type" value="Genomic_DNA"/>
</dbReference>
<dbReference type="Gene3D" id="3.10.180.10">
    <property type="entry name" value="2,3-Dihydroxybiphenyl 1,2-Dioxygenase, domain 1"/>
    <property type="match status" value="1"/>
</dbReference>
<keyword evidence="1" id="KW-0560">Oxidoreductase</keyword>
<proteinExistence type="predicted"/>
<dbReference type="PANTHER" id="PTHR35006:SF2">
    <property type="entry name" value="GLYOXALASE FAMILY PROTEIN (AFU_ORTHOLOGUE AFUA_5G14830)"/>
    <property type="match status" value="1"/>
</dbReference>
<evidence type="ECO:0000313" key="1">
    <source>
        <dbReference type="EMBL" id="AVO43360.1"/>
    </source>
</evidence>
<name>A0A2S0N5D6_9BURK</name>
<evidence type="ECO:0000313" key="2">
    <source>
        <dbReference type="Proteomes" id="UP000239326"/>
    </source>
</evidence>
<gene>
    <name evidence="1" type="ORF">C6571_18040</name>
</gene>
<keyword evidence="2" id="KW-1185">Reference proteome</keyword>
<reference evidence="1 2" key="1">
    <citation type="submission" date="2018-03" db="EMBL/GenBank/DDBJ databases">
        <title>Genome sequencing of Simplicispira sp.</title>
        <authorList>
            <person name="Kim S.-J."/>
            <person name="Heo J."/>
            <person name="Kwon S.-W."/>
        </authorList>
    </citation>
    <scope>NUCLEOTIDE SEQUENCE [LARGE SCALE GENOMIC DNA]</scope>
    <source>
        <strain evidence="1 2">SC1-8</strain>
    </source>
</reference>
<accession>A0A2S0N5D6</accession>
<keyword evidence="1" id="KW-0223">Dioxygenase</keyword>
<dbReference type="KEGG" id="simp:C6571_18040"/>
<organism evidence="1 2">
    <name type="scientific">Simplicispira suum</name>
    <dbReference type="NCBI Taxonomy" id="2109915"/>
    <lineage>
        <taxon>Bacteria</taxon>
        <taxon>Pseudomonadati</taxon>
        <taxon>Pseudomonadota</taxon>
        <taxon>Betaproteobacteria</taxon>
        <taxon>Burkholderiales</taxon>
        <taxon>Comamonadaceae</taxon>
        <taxon>Simplicispira</taxon>
    </lineage>
</organism>